<name>A0ABR1KMD1_9PEZI</name>
<evidence type="ECO:0000313" key="4">
    <source>
        <dbReference type="EMBL" id="KAK7517644.1"/>
    </source>
</evidence>
<dbReference type="InterPro" id="IPR036291">
    <property type="entry name" value="NAD(P)-bd_dom_sf"/>
</dbReference>
<dbReference type="EMBL" id="JBBPHU010000005">
    <property type="protein sequence ID" value="KAK7517644.1"/>
    <property type="molecule type" value="Genomic_DNA"/>
</dbReference>
<dbReference type="PANTHER" id="PTHR10366:SF562">
    <property type="entry name" value="ALDEHYDE REDUCTASE II (AFU_ORTHOLOGUE AFUA_1G11360)"/>
    <property type="match status" value="1"/>
</dbReference>
<feature type="domain" description="NAD-dependent epimerase/dehydratase" evidence="3">
    <location>
        <begin position="16"/>
        <end position="202"/>
    </location>
</feature>
<accession>A0ABR1KMD1</accession>
<evidence type="ECO:0000256" key="2">
    <source>
        <dbReference type="ARBA" id="ARBA00023445"/>
    </source>
</evidence>
<keyword evidence="1" id="KW-0560">Oxidoreductase</keyword>
<evidence type="ECO:0000256" key="1">
    <source>
        <dbReference type="ARBA" id="ARBA00023002"/>
    </source>
</evidence>
<reference evidence="4 5" key="1">
    <citation type="submission" date="2024-04" db="EMBL/GenBank/DDBJ databases">
        <title>Phyllosticta paracitricarpa is synonymous to the EU quarantine fungus P. citricarpa based on phylogenomic analyses.</title>
        <authorList>
            <consortium name="Lawrence Berkeley National Laboratory"/>
            <person name="Van Ingen-Buijs V.A."/>
            <person name="Van Westerhoven A.C."/>
            <person name="Haridas S."/>
            <person name="Skiadas P."/>
            <person name="Martin F."/>
            <person name="Groenewald J.Z."/>
            <person name="Crous P.W."/>
            <person name="Seidl M.F."/>
        </authorList>
    </citation>
    <scope>NUCLEOTIDE SEQUENCE [LARGE SCALE GENOMIC DNA]</scope>
    <source>
        <strain evidence="4 5">CBS 123371</strain>
    </source>
</reference>
<comment type="caution">
    <text evidence="4">The sequence shown here is derived from an EMBL/GenBank/DDBJ whole genome shotgun (WGS) entry which is preliminary data.</text>
</comment>
<dbReference type="PANTHER" id="PTHR10366">
    <property type="entry name" value="NAD DEPENDENT EPIMERASE/DEHYDRATASE"/>
    <property type="match status" value="1"/>
</dbReference>
<dbReference type="Proteomes" id="UP001363622">
    <property type="component" value="Unassembled WGS sequence"/>
</dbReference>
<dbReference type="InterPro" id="IPR001509">
    <property type="entry name" value="Epimerase_deHydtase"/>
</dbReference>
<dbReference type="Gene3D" id="3.40.50.720">
    <property type="entry name" value="NAD(P)-binding Rossmann-like Domain"/>
    <property type="match status" value="1"/>
</dbReference>
<dbReference type="SUPFAM" id="SSF51735">
    <property type="entry name" value="NAD(P)-binding Rossmann-fold domains"/>
    <property type="match status" value="1"/>
</dbReference>
<organism evidence="4 5">
    <name type="scientific">Phyllosticta citriasiana</name>
    <dbReference type="NCBI Taxonomy" id="595635"/>
    <lineage>
        <taxon>Eukaryota</taxon>
        <taxon>Fungi</taxon>
        <taxon>Dikarya</taxon>
        <taxon>Ascomycota</taxon>
        <taxon>Pezizomycotina</taxon>
        <taxon>Dothideomycetes</taxon>
        <taxon>Dothideomycetes incertae sedis</taxon>
        <taxon>Botryosphaeriales</taxon>
        <taxon>Phyllostictaceae</taxon>
        <taxon>Phyllosticta</taxon>
    </lineage>
</organism>
<protein>
    <submittedName>
        <fullName evidence="4">Aldehyde reductase</fullName>
    </submittedName>
</protein>
<dbReference type="Pfam" id="PF01370">
    <property type="entry name" value="Epimerase"/>
    <property type="match status" value="1"/>
</dbReference>
<keyword evidence="5" id="KW-1185">Reference proteome</keyword>
<dbReference type="InterPro" id="IPR050425">
    <property type="entry name" value="NAD(P)_dehydrat-like"/>
</dbReference>
<evidence type="ECO:0000313" key="5">
    <source>
        <dbReference type="Proteomes" id="UP001363622"/>
    </source>
</evidence>
<evidence type="ECO:0000259" key="3">
    <source>
        <dbReference type="Pfam" id="PF01370"/>
    </source>
</evidence>
<sequence>MTTAFQDPVIPKGSTILVTGVNGLIGSHVADQLIKFGYKVRGTVREPSKHKWIEELFEKSYGPGKIELVSVKDMAADGAFDEAIKGVSGVAHVASVVSFDLDPEKVIPPVVAGTLNAAKAAAKEPSVKRFVLTSSAVAATFPNSEKENVIDEKSWNEWSVNESKKKKDEDSGERRYTVYAASKTLGEQELWKWYRETKPNFVVNTVLPYANLGLCLDPKNQGTPSTAAWVPILIKGDMENPAMQAPPQYYVDTQDTALQHVAGLIDPEVKDERIFGFAGKYNLDMILDILRKHYPQHKFPENFHGNLDLTKIAPSTQARGEEVLKRLGRPGWTPLEVSVKRNAEAVL</sequence>
<gene>
    <name evidence="4" type="ORF">IWZ03DRAFT_440060</name>
</gene>
<comment type="similarity">
    <text evidence="2">Belongs to the NAD(P)-dependent epimerase/dehydratase family. Dihydroflavonol-4-reductase subfamily.</text>
</comment>
<proteinExistence type="inferred from homology"/>